<dbReference type="Pfam" id="PF03610">
    <property type="entry name" value="EIIA-man"/>
    <property type="match status" value="1"/>
</dbReference>
<dbReference type="InterPro" id="IPR004701">
    <property type="entry name" value="PTS_EIIA_man-typ"/>
</dbReference>
<keyword evidence="8" id="KW-1185">Reference proteome</keyword>
<dbReference type="PANTHER" id="PTHR38594:SF1">
    <property type="entry name" value="PEP-DEPENDENT DIHYDROXYACETONE KINASE, PHOSPHORYL DONOR SUBUNIT DHAM"/>
    <property type="match status" value="1"/>
</dbReference>
<gene>
    <name evidence="7" type="primary">dhaM</name>
    <name evidence="7" type="ORF">ACFQNG_18775</name>
</gene>
<evidence type="ECO:0000259" key="6">
    <source>
        <dbReference type="PROSITE" id="PS51096"/>
    </source>
</evidence>
<comment type="catalytic activity">
    <reaction evidence="1">
        <text>dihydroxyacetone + phosphoenolpyruvate = dihydroxyacetone phosphate + pyruvate</text>
        <dbReference type="Rhea" id="RHEA:18381"/>
        <dbReference type="ChEBI" id="CHEBI:15361"/>
        <dbReference type="ChEBI" id="CHEBI:16016"/>
        <dbReference type="ChEBI" id="CHEBI:57642"/>
        <dbReference type="ChEBI" id="CHEBI:58702"/>
        <dbReference type="EC" id="2.7.1.121"/>
    </reaction>
</comment>
<dbReference type="EMBL" id="JBHTBW010000080">
    <property type="protein sequence ID" value="MFC7443113.1"/>
    <property type="molecule type" value="Genomic_DNA"/>
</dbReference>
<reference evidence="8" key="1">
    <citation type="journal article" date="2019" name="Int. J. Syst. Evol. Microbiol.">
        <title>The Global Catalogue of Microorganisms (GCM) 10K type strain sequencing project: providing services to taxonomists for standard genome sequencing and annotation.</title>
        <authorList>
            <consortium name="The Broad Institute Genomics Platform"/>
            <consortium name="The Broad Institute Genome Sequencing Center for Infectious Disease"/>
            <person name="Wu L."/>
            <person name="Ma J."/>
        </authorList>
    </citation>
    <scope>NUCLEOTIDE SEQUENCE [LARGE SCALE GENOMIC DNA]</scope>
    <source>
        <strain evidence="8">CGMCC 1.12942</strain>
    </source>
</reference>
<evidence type="ECO:0000256" key="1">
    <source>
        <dbReference type="ARBA" id="ARBA00001113"/>
    </source>
</evidence>
<sequence length="130" mass="13884">MGIVLVSHSADIVRGLKQFLRQFQPNVPIAVAGGTDEGELGTSAFKIKEAIESVYSDKGVLVLFDLGSALLHAEMALELLAEREGIQFADAPLIEGAYAAVVEAGCGSGLDKVRNSAEKAKQWQKVIRDE</sequence>
<feature type="domain" description="PTS EIIA type-4" evidence="6">
    <location>
        <begin position="1"/>
        <end position="130"/>
    </location>
</feature>
<comment type="function">
    <text evidence="2">Component of the dihydroxyacetone kinase complex, which is responsible for the phosphoenolpyruvate (PEP)-dependent phosphorylation of dihydroxyacetone. DhaM serves as the phosphoryl donor. Is phosphorylated by phosphoenolpyruvate in an EI- and HPr-dependent reaction, and a phosphorelay system on histidine residues finally leads to phosphoryl transfer to DhaL and dihydroxyacetone.</text>
</comment>
<name>A0ABW2RPY7_9BACL</name>
<organism evidence="7 8">
    <name type="scientific">Laceyella putida</name>
    <dbReference type="NCBI Taxonomy" id="110101"/>
    <lineage>
        <taxon>Bacteria</taxon>
        <taxon>Bacillati</taxon>
        <taxon>Bacillota</taxon>
        <taxon>Bacilli</taxon>
        <taxon>Bacillales</taxon>
        <taxon>Thermoactinomycetaceae</taxon>
        <taxon>Laceyella</taxon>
    </lineage>
</organism>
<dbReference type="PANTHER" id="PTHR38594">
    <property type="entry name" value="PEP-DEPENDENT DIHYDROXYACETONE KINASE, PHOSPHORYL DONOR SUBUNIT DHAM"/>
    <property type="match status" value="1"/>
</dbReference>
<accession>A0ABW2RPY7</accession>
<dbReference type="RefSeq" id="WP_379867472.1">
    <property type="nucleotide sequence ID" value="NZ_JBHTBW010000080.1"/>
</dbReference>
<dbReference type="PROSITE" id="PS51096">
    <property type="entry name" value="PTS_EIIA_TYPE_4"/>
    <property type="match status" value="1"/>
</dbReference>
<dbReference type="InterPro" id="IPR039643">
    <property type="entry name" value="DhaM"/>
</dbReference>
<dbReference type="InterPro" id="IPR012844">
    <property type="entry name" value="DhaM_N"/>
</dbReference>
<keyword evidence="4 7" id="KW-0808">Transferase</keyword>
<protein>
    <recommendedName>
        <fullName evidence="3">phosphoenolpyruvate--glycerone phosphotransferase</fullName>
        <ecNumber evidence="3">2.7.1.121</ecNumber>
    </recommendedName>
</protein>
<dbReference type="InterPro" id="IPR036662">
    <property type="entry name" value="PTS_EIIA_man-typ_sf"/>
</dbReference>
<evidence type="ECO:0000313" key="8">
    <source>
        <dbReference type="Proteomes" id="UP001596500"/>
    </source>
</evidence>
<keyword evidence="7" id="KW-0418">Kinase</keyword>
<dbReference type="Proteomes" id="UP001596500">
    <property type="component" value="Unassembled WGS sequence"/>
</dbReference>
<evidence type="ECO:0000256" key="2">
    <source>
        <dbReference type="ARBA" id="ARBA00002788"/>
    </source>
</evidence>
<proteinExistence type="predicted"/>
<dbReference type="EC" id="2.7.1.121" evidence="3"/>
<evidence type="ECO:0000256" key="3">
    <source>
        <dbReference type="ARBA" id="ARBA00012095"/>
    </source>
</evidence>
<evidence type="ECO:0000256" key="4">
    <source>
        <dbReference type="ARBA" id="ARBA00022679"/>
    </source>
</evidence>
<dbReference type="Gene3D" id="3.40.50.510">
    <property type="entry name" value="Phosphotransferase system, mannose-type IIA component"/>
    <property type="match status" value="1"/>
</dbReference>
<comment type="caution">
    <text evidence="7">The sequence shown here is derived from an EMBL/GenBank/DDBJ whole genome shotgun (WGS) entry which is preliminary data.</text>
</comment>
<dbReference type="GO" id="GO:0047324">
    <property type="term" value="F:phosphoenolpyruvate-glycerone phosphotransferase activity"/>
    <property type="evidence" value="ECO:0007669"/>
    <property type="project" value="UniProtKB-EC"/>
</dbReference>
<comment type="subunit">
    <text evidence="5">Homodimer. The dihydroxyacetone kinase complex is composed of a homodimer of DhaM, a homodimer of DhaK and the subunit DhaL.</text>
</comment>
<evidence type="ECO:0000313" key="7">
    <source>
        <dbReference type="EMBL" id="MFC7443113.1"/>
    </source>
</evidence>
<dbReference type="SUPFAM" id="SSF53062">
    <property type="entry name" value="PTS system fructose IIA component-like"/>
    <property type="match status" value="1"/>
</dbReference>
<evidence type="ECO:0000256" key="5">
    <source>
        <dbReference type="ARBA" id="ARBA00046577"/>
    </source>
</evidence>
<dbReference type="NCBIfam" id="TIGR02364">
    <property type="entry name" value="dha_pts"/>
    <property type="match status" value="1"/>
</dbReference>